<accession>A0A5P2UM03</accession>
<feature type="compositionally biased region" description="Basic and acidic residues" evidence="1">
    <location>
        <begin position="50"/>
        <end position="59"/>
    </location>
</feature>
<feature type="region of interest" description="Disordered" evidence="1">
    <location>
        <begin position="38"/>
        <end position="59"/>
    </location>
</feature>
<gene>
    <name evidence="2" type="ORF">CP968_04670</name>
</gene>
<feature type="region of interest" description="Disordered" evidence="1">
    <location>
        <begin position="109"/>
        <end position="133"/>
    </location>
</feature>
<evidence type="ECO:0000313" key="2">
    <source>
        <dbReference type="EMBL" id="QEU77667.1"/>
    </source>
</evidence>
<evidence type="ECO:0000256" key="1">
    <source>
        <dbReference type="SAM" id="MobiDB-lite"/>
    </source>
</evidence>
<dbReference type="EMBL" id="CP023701">
    <property type="protein sequence ID" value="QEU77667.1"/>
    <property type="molecule type" value="Genomic_DNA"/>
</dbReference>
<evidence type="ECO:0000313" key="3">
    <source>
        <dbReference type="Proteomes" id="UP000326831"/>
    </source>
</evidence>
<protein>
    <submittedName>
        <fullName evidence="2">Uncharacterized protein</fullName>
    </submittedName>
</protein>
<reference evidence="2 3" key="1">
    <citation type="submission" date="2017-09" db="EMBL/GenBank/DDBJ databases">
        <authorList>
            <person name="Lee N."/>
            <person name="Cho B.-K."/>
        </authorList>
    </citation>
    <scope>NUCLEOTIDE SEQUENCE [LARGE SCALE GENOMIC DNA]</scope>
    <source>
        <strain evidence="2 3">ATCC 27467</strain>
    </source>
</reference>
<sequence length="133" mass="13917">MEAARAAAAAVPDPQPGGWAAHLHAALAEVDRLTGLLARGTEAGAGPAPREARSPVERRRAELETGFADVAWAVGMVLCPAREHCTSGRLDQLFKPLDDGRLPMHWDELSGATCPGAGRQPTTPPLASRPDPA</sequence>
<keyword evidence="3" id="KW-1185">Reference proteome</keyword>
<dbReference type="AlphaFoldDB" id="A0A5P2UM03"/>
<proteinExistence type="predicted"/>
<organism evidence="2 3">
    <name type="scientific">Streptomyces subrutilus</name>
    <dbReference type="NCBI Taxonomy" id="36818"/>
    <lineage>
        <taxon>Bacteria</taxon>
        <taxon>Bacillati</taxon>
        <taxon>Actinomycetota</taxon>
        <taxon>Actinomycetes</taxon>
        <taxon>Kitasatosporales</taxon>
        <taxon>Streptomycetaceae</taxon>
        <taxon>Streptomyces</taxon>
    </lineage>
</organism>
<dbReference type="Proteomes" id="UP000326831">
    <property type="component" value="Chromosome"/>
</dbReference>
<name>A0A5P2UM03_9ACTN</name>
<dbReference type="KEGG" id="ssub:CP968_04670"/>